<evidence type="ECO:0000313" key="3">
    <source>
        <dbReference type="Proteomes" id="UP001211907"/>
    </source>
</evidence>
<dbReference type="Proteomes" id="UP001211907">
    <property type="component" value="Unassembled WGS sequence"/>
</dbReference>
<keyword evidence="3" id="KW-1185">Reference proteome</keyword>
<gene>
    <name evidence="2" type="ORF">HK100_012026</name>
</gene>
<keyword evidence="1" id="KW-1133">Transmembrane helix</keyword>
<proteinExistence type="predicted"/>
<evidence type="ECO:0000313" key="2">
    <source>
        <dbReference type="EMBL" id="KAJ3122373.1"/>
    </source>
</evidence>
<protein>
    <submittedName>
        <fullName evidence="2">Uncharacterized protein</fullName>
    </submittedName>
</protein>
<comment type="caution">
    <text evidence="2">The sequence shown here is derived from an EMBL/GenBank/DDBJ whole genome shotgun (WGS) entry which is preliminary data.</text>
</comment>
<keyword evidence="1" id="KW-0812">Transmembrane</keyword>
<dbReference type="EMBL" id="JADGJH010000814">
    <property type="protein sequence ID" value="KAJ3122373.1"/>
    <property type="molecule type" value="Genomic_DNA"/>
</dbReference>
<name>A0AAD5T6E0_9FUNG</name>
<evidence type="ECO:0000256" key="1">
    <source>
        <dbReference type="SAM" id="Phobius"/>
    </source>
</evidence>
<reference evidence="2" key="1">
    <citation type="submission" date="2020-05" db="EMBL/GenBank/DDBJ databases">
        <title>Phylogenomic resolution of chytrid fungi.</title>
        <authorList>
            <person name="Stajich J.E."/>
            <person name="Amses K."/>
            <person name="Simmons R."/>
            <person name="Seto K."/>
            <person name="Myers J."/>
            <person name="Bonds A."/>
            <person name="Quandt C.A."/>
            <person name="Barry K."/>
            <person name="Liu P."/>
            <person name="Grigoriev I."/>
            <person name="Longcore J.E."/>
            <person name="James T.Y."/>
        </authorList>
    </citation>
    <scope>NUCLEOTIDE SEQUENCE</scope>
    <source>
        <strain evidence="2">JEL0513</strain>
    </source>
</reference>
<sequence length="96" mass="11066">MDNMTEYGATCLIAANATFSIIAMGFLVYLLYFILAYEATSKIWQENLEKLISPFNIALVTMFNVRTSMRLTLKLVKTIYESIHRVGCGRNFRHDF</sequence>
<accession>A0AAD5T6E0</accession>
<dbReference type="AlphaFoldDB" id="A0AAD5T6E0"/>
<feature type="transmembrane region" description="Helical" evidence="1">
    <location>
        <begin position="12"/>
        <end position="35"/>
    </location>
</feature>
<organism evidence="2 3">
    <name type="scientific">Physocladia obscura</name>
    <dbReference type="NCBI Taxonomy" id="109957"/>
    <lineage>
        <taxon>Eukaryota</taxon>
        <taxon>Fungi</taxon>
        <taxon>Fungi incertae sedis</taxon>
        <taxon>Chytridiomycota</taxon>
        <taxon>Chytridiomycota incertae sedis</taxon>
        <taxon>Chytridiomycetes</taxon>
        <taxon>Chytridiales</taxon>
        <taxon>Chytriomycetaceae</taxon>
        <taxon>Physocladia</taxon>
    </lineage>
</organism>
<keyword evidence="1" id="KW-0472">Membrane</keyword>